<feature type="compositionally biased region" description="Polar residues" evidence="3">
    <location>
        <begin position="533"/>
        <end position="542"/>
    </location>
</feature>
<dbReference type="EMBL" id="JAFEKC020000018">
    <property type="protein sequence ID" value="KAK0509487.1"/>
    <property type="molecule type" value="Genomic_DNA"/>
</dbReference>
<evidence type="ECO:0000313" key="6">
    <source>
        <dbReference type="Proteomes" id="UP001166286"/>
    </source>
</evidence>
<dbReference type="PANTHER" id="PTHR22792:SF132">
    <property type="entry name" value="LA-RELATED PROTEIN 1"/>
    <property type="match status" value="1"/>
</dbReference>
<dbReference type="SMART" id="SM00684">
    <property type="entry name" value="DM15"/>
    <property type="match status" value="2"/>
</dbReference>
<dbReference type="InterPro" id="IPR006630">
    <property type="entry name" value="La_HTH"/>
</dbReference>
<feature type="compositionally biased region" description="Polar residues" evidence="3">
    <location>
        <begin position="164"/>
        <end position="188"/>
    </location>
</feature>
<feature type="compositionally biased region" description="Basic and acidic residues" evidence="3">
    <location>
        <begin position="543"/>
        <end position="578"/>
    </location>
</feature>
<evidence type="ECO:0000256" key="1">
    <source>
        <dbReference type="ARBA" id="ARBA00022884"/>
    </source>
</evidence>
<dbReference type="InterPro" id="IPR036390">
    <property type="entry name" value="WH_DNA-bd_sf"/>
</dbReference>
<dbReference type="CDD" id="cd07323">
    <property type="entry name" value="LAM"/>
    <property type="match status" value="1"/>
</dbReference>
<dbReference type="GO" id="GO:0045727">
    <property type="term" value="P:positive regulation of translation"/>
    <property type="evidence" value="ECO:0007669"/>
    <property type="project" value="TreeGrafter"/>
</dbReference>
<protein>
    <recommendedName>
        <fullName evidence="4">HTH La-type RNA-binding domain-containing protein</fullName>
    </recommendedName>
</protein>
<dbReference type="Proteomes" id="UP001166286">
    <property type="component" value="Unassembled WGS sequence"/>
</dbReference>
<dbReference type="Gene3D" id="1.10.10.10">
    <property type="entry name" value="Winged helix-like DNA-binding domain superfamily/Winged helix DNA-binding domain"/>
    <property type="match status" value="1"/>
</dbReference>
<feature type="compositionally biased region" description="Basic and acidic residues" evidence="3">
    <location>
        <begin position="335"/>
        <end position="351"/>
    </location>
</feature>
<feature type="compositionally biased region" description="Basic and acidic residues" evidence="3">
    <location>
        <begin position="190"/>
        <end position="201"/>
    </location>
</feature>
<feature type="compositionally biased region" description="Basic and acidic residues" evidence="3">
    <location>
        <begin position="459"/>
        <end position="476"/>
    </location>
</feature>
<feature type="compositionally biased region" description="Polar residues" evidence="3">
    <location>
        <begin position="621"/>
        <end position="648"/>
    </location>
</feature>
<organism evidence="5 6">
    <name type="scientific">Cladonia borealis</name>
    <dbReference type="NCBI Taxonomy" id="184061"/>
    <lineage>
        <taxon>Eukaryota</taxon>
        <taxon>Fungi</taxon>
        <taxon>Dikarya</taxon>
        <taxon>Ascomycota</taxon>
        <taxon>Pezizomycotina</taxon>
        <taxon>Lecanoromycetes</taxon>
        <taxon>OSLEUM clade</taxon>
        <taxon>Lecanoromycetidae</taxon>
        <taxon>Lecanorales</taxon>
        <taxon>Lecanorineae</taxon>
        <taxon>Cladoniaceae</taxon>
        <taxon>Cladonia</taxon>
    </lineage>
</organism>
<feature type="compositionally biased region" description="Low complexity" evidence="3">
    <location>
        <begin position="365"/>
        <end position="382"/>
    </location>
</feature>
<keyword evidence="1 2" id="KW-0694">RNA-binding</keyword>
<feature type="compositionally biased region" description="Polar residues" evidence="3">
    <location>
        <begin position="477"/>
        <end position="491"/>
    </location>
</feature>
<dbReference type="PANTHER" id="PTHR22792">
    <property type="entry name" value="LUPUS LA PROTEIN-RELATED"/>
    <property type="match status" value="1"/>
</dbReference>
<feature type="compositionally biased region" description="Low complexity" evidence="3">
    <location>
        <begin position="248"/>
        <end position="262"/>
    </location>
</feature>
<evidence type="ECO:0000259" key="4">
    <source>
        <dbReference type="PROSITE" id="PS50961"/>
    </source>
</evidence>
<reference evidence="5" key="1">
    <citation type="submission" date="2023-03" db="EMBL/GenBank/DDBJ databases">
        <title>Complete genome of Cladonia borealis.</title>
        <authorList>
            <person name="Park H."/>
        </authorList>
    </citation>
    <scope>NUCLEOTIDE SEQUENCE</scope>
    <source>
        <strain evidence="5">ANT050790</strain>
    </source>
</reference>
<evidence type="ECO:0000256" key="2">
    <source>
        <dbReference type="PROSITE-ProRule" id="PRU00332"/>
    </source>
</evidence>
<feature type="compositionally biased region" description="Polar residues" evidence="3">
    <location>
        <begin position="975"/>
        <end position="988"/>
    </location>
</feature>
<dbReference type="GO" id="GO:0005829">
    <property type="term" value="C:cytosol"/>
    <property type="evidence" value="ECO:0007669"/>
    <property type="project" value="TreeGrafter"/>
</dbReference>
<feature type="compositionally biased region" description="Basic and acidic residues" evidence="3">
    <location>
        <begin position="298"/>
        <end position="307"/>
    </location>
</feature>
<sequence length="1170" mass="127125">MPGETPFSDIPQSQPVDKMTTTQKPVGELMQNNPVFSYAQAAKGRSPSAPSPIPTSKAFSDATEADSKKTSNPEIGTPSPELSKTSTNRTASEDHAPQGEALIGIDDRRPAQPSETHPAARNGISSSDTSNSTKPAKQVPSTPSSPDYGITSTSTLPKEDDMFSTVNGSSDATSDKQSQSSQIGNGLSRSGEKVEAEKEHSAPVSWDEETPAAASLKEALPPAVNVWQQRKEAQAKSKPFTVPQQQKPSNNSNTSGNISGPIKGPEANNEPKKQDGRKKGRNASGPSEDRTTLGATKDGSKSVDTVEKSPSAQMAPPPPPGDAVSWPTPDSALGEGKKKATERVEKGEKEPAQGPKPHGKEKWVHVPFVPTPVFNTPIPVARRGGKGLRGGREGGLRGGSVIGSMNGLEKQPGTGTANAKGQPPALNERDRAALSSASTNFSTSKPKRASSAGPITPTEQRKTGDASASEKRKDGDTISSKAGQNSGSTSNENRRQAALPFHKDLSTNRNSSNVQGAEVLVQNKTDEQEKHQNGATEASRPSGTDRRSEGSSKPSDQARDAQGHMPIREREGRPERGRGGYRGRGSNHNFFGHNAPSGHQSQYQPTPPPPYGLRSNHDRLTSQTQGSYQAPSQQTKHYRANSRSQSIPYSAPHATPYRGFSNGHHGGAAHLPNLQTDIANEYSYLPGHQGVMSATPYNTLESIPTLIMMVQMQIEFYFSIDNLCKDEFLRKNMDSQGYVFLAVVADFPRIRALAPSPQTIRYACFGSPNLELITFEGVDRIRRREGWKQWVYEMDKRLPSAQNEGPPPPRPQQYYNFDAPYASDDRQAISSHANSNGIPVDQPQYQTFNGGETPFGPGVASAGLNTVDSSVTQPPLSAAVSEFSPSVRSGLGSVSTPEPNPQGTSVFTDAQADQLNILVRTPGYPATSTIPPFHSTSSRTFSNGSIDGRSINEELNKYAEHQSRPVVNGDGSGSVDINRTQRSRSPYSVGSPGPGRQLDSNVSPPVMWIKDRQTPFNPLDTLPNECVFMSYHEFRRDALKQREQSSADKDNHDMHNLYQFWSHFLVRNFNARMYGEFRQLALEDVAQRGSTIGMQSLLQYYYESILGQKTVADDNIAHDFVNVVKDERSEAERPAFAKLRAKWRDGAFNMKNRHKLTKFIDADLKAELEH</sequence>
<dbReference type="Pfam" id="PF05383">
    <property type="entry name" value="La"/>
    <property type="match status" value="1"/>
</dbReference>
<feature type="compositionally biased region" description="Polar residues" evidence="3">
    <location>
        <begin position="123"/>
        <end position="156"/>
    </location>
</feature>
<feature type="compositionally biased region" description="Polar residues" evidence="3">
    <location>
        <begin position="928"/>
        <end position="945"/>
    </location>
</feature>
<feature type="compositionally biased region" description="Polar residues" evidence="3">
    <location>
        <begin position="10"/>
        <end position="35"/>
    </location>
</feature>
<feature type="region of interest" description="Disordered" evidence="3">
    <location>
        <begin position="928"/>
        <end position="948"/>
    </location>
</feature>
<dbReference type="InterPro" id="IPR045180">
    <property type="entry name" value="La_dom_prot"/>
</dbReference>
<proteinExistence type="predicted"/>
<feature type="compositionally biased region" description="Polar residues" evidence="3">
    <location>
        <begin position="435"/>
        <end position="444"/>
    </location>
</feature>
<keyword evidence="6" id="KW-1185">Reference proteome</keyword>
<dbReference type="SUPFAM" id="SSF46785">
    <property type="entry name" value="Winged helix' DNA-binding domain"/>
    <property type="match status" value="1"/>
</dbReference>
<name>A0AA39UZA1_9LECA</name>
<dbReference type="GO" id="GO:0000339">
    <property type="term" value="F:RNA cap binding"/>
    <property type="evidence" value="ECO:0007669"/>
    <property type="project" value="InterPro"/>
</dbReference>
<accession>A0AA39UZA1</accession>
<evidence type="ECO:0000256" key="3">
    <source>
        <dbReference type="SAM" id="MobiDB-lite"/>
    </source>
</evidence>
<dbReference type="SMART" id="SM00715">
    <property type="entry name" value="LA"/>
    <property type="match status" value="1"/>
</dbReference>
<evidence type="ECO:0000313" key="5">
    <source>
        <dbReference type="EMBL" id="KAK0509487.1"/>
    </source>
</evidence>
<dbReference type="InterPro" id="IPR006607">
    <property type="entry name" value="DM15"/>
</dbReference>
<dbReference type="GO" id="GO:0048255">
    <property type="term" value="P:mRNA stabilization"/>
    <property type="evidence" value="ECO:0007669"/>
    <property type="project" value="InterPro"/>
</dbReference>
<comment type="caution">
    <text evidence="5">The sequence shown here is derived from an EMBL/GenBank/DDBJ whole genome shotgun (WGS) entry which is preliminary data.</text>
</comment>
<dbReference type="GO" id="GO:0010494">
    <property type="term" value="C:cytoplasmic stress granule"/>
    <property type="evidence" value="ECO:0007669"/>
    <property type="project" value="TreeGrafter"/>
</dbReference>
<dbReference type="Pfam" id="PF21071">
    <property type="entry name" value="LARP1_HEAT"/>
    <property type="match status" value="1"/>
</dbReference>
<feature type="region of interest" description="Disordered" evidence="3">
    <location>
        <begin position="960"/>
        <end position="1002"/>
    </location>
</feature>
<dbReference type="PROSITE" id="PS50961">
    <property type="entry name" value="HTH_LA"/>
    <property type="match status" value="1"/>
</dbReference>
<feature type="region of interest" description="Disordered" evidence="3">
    <location>
        <begin position="1"/>
        <end position="668"/>
    </location>
</feature>
<dbReference type="InterPro" id="IPR036388">
    <property type="entry name" value="WH-like_DNA-bd_sf"/>
</dbReference>
<feature type="compositionally biased region" description="Polar residues" evidence="3">
    <location>
        <begin position="72"/>
        <end position="90"/>
    </location>
</feature>
<feature type="domain" description="HTH La-type RNA-binding" evidence="4">
    <location>
        <begin position="700"/>
        <end position="793"/>
    </location>
</feature>
<gene>
    <name evidence="5" type="ORF">JMJ35_007881</name>
</gene>
<dbReference type="AlphaFoldDB" id="A0AA39UZA1"/>